<dbReference type="Proteomes" id="UP000054854">
    <property type="component" value="Unassembled WGS sequence"/>
</dbReference>
<evidence type="ECO:0000259" key="2">
    <source>
        <dbReference type="Pfam" id="PF12680"/>
    </source>
</evidence>
<name>A0A378IF70_9GAMM</name>
<dbReference type="EMBL" id="LNXX01000007">
    <property type="protein sequence ID" value="KTC92166.1"/>
    <property type="molecule type" value="Genomic_DNA"/>
</dbReference>
<dbReference type="PANTHER" id="PTHR38436:SF1">
    <property type="entry name" value="ESTER CYCLASE"/>
    <property type="match status" value="1"/>
</dbReference>
<proteinExistence type="predicted"/>
<evidence type="ECO:0000313" key="3">
    <source>
        <dbReference type="EMBL" id="KTC92166.1"/>
    </source>
</evidence>
<reference evidence="4 6" key="2">
    <citation type="submission" date="2018-06" db="EMBL/GenBank/DDBJ databases">
        <authorList>
            <consortium name="Pathogen Informatics"/>
            <person name="Doyle S."/>
        </authorList>
    </citation>
    <scope>NUCLEOTIDE SEQUENCE [LARGE SCALE GENOMIC DNA]</scope>
    <source>
        <strain evidence="4 6">NCTC12438</strain>
    </source>
</reference>
<feature type="domain" description="SnoaL-like" evidence="2">
    <location>
        <begin position="33"/>
        <end position="130"/>
    </location>
</feature>
<dbReference type="Proteomes" id="UP000255316">
    <property type="component" value="Unassembled WGS sequence"/>
</dbReference>
<evidence type="ECO:0000313" key="4">
    <source>
        <dbReference type="EMBL" id="STX33530.1"/>
    </source>
</evidence>
<dbReference type="InterPro" id="IPR009959">
    <property type="entry name" value="Cyclase_SnoaL-like"/>
</dbReference>
<evidence type="ECO:0000313" key="5">
    <source>
        <dbReference type="Proteomes" id="UP000054854"/>
    </source>
</evidence>
<dbReference type="SUPFAM" id="SSF54427">
    <property type="entry name" value="NTF2-like"/>
    <property type="match status" value="1"/>
</dbReference>
<keyword evidence="1" id="KW-0732">Signal</keyword>
<dbReference type="AlphaFoldDB" id="A0A378IF70"/>
<dbReference type="OrthoDB" id="9812089at2"/>
<reference evidence="3 5" key="1">
    <citation type="submission" date="2015-11" db="EMBL/GenBank/DDBJ databases">
        <title>Genomic analysis of 38 Legionella species identifies large and diverse effector repertoires.</title>
        <authorList>
            <person name="Burstein D."/>
            <person name="Amaro F."/>
            <person name="Zusman T."/>
            <person name="Lifshitz Z."/>
            <person name="Cohen O."/>
            <person name="Gilbert J.A."/>
            <person name="Pupko T."/>
            <person name="Shuman H.A."/>
            <person name="Segal G."/>
        </authorList>
    </citation>
    <scope>NUCLEOTIDE SEQUENCE [LARGE SCALE GENOMIC DNA]</scope>
    <source>
        <strain evidence="3 5">CDC#72-OH-14</strain>
    </source>
</reference>
<dbReference type="InterPro" id="IPR037401">
    <property type="entry name" value="SnoaL-like"/>
</dbReference>
<dbReference type="GO" id="GO:0030638">
    <property type="term" value="P:polyketide metabolic process"/>
    <property type="evidence" value="ECO:0007669"/>
    <property type="project" value="InterPro"/>
</dbReference>
<keyword evidence="5" id="KW-1185">Reference proteome</keyword>
<dbReference type="PANTHER" id="PTHR38436">
    <property type="entry name" value="POLYKETIDE CYCLASE SNOAL-LIKE DOMAIN"/>
    <property type="match status" value="1"/>
</dbReference>
<feature type="signal peptide" evidence="1">
    <location>
        <begin position="1"/>
        <end position="22"/>
    </location>
</feature>
<accession>A0A378IF70</accession>
<dbReference type="RefSeq" id="WP_058464148.1">
    <property type="nucleotide sequence ID" value="NZ_CAAAHQ010000013.1"/>
</dbReference>
<dbReference type="InterPro" id="IPR032710">
    <property type="entry name" value="NTF2-like_dom_sf"/>
</dbReference>
<dbReference type="Pfam" id="PF12680">
    <property type="entry name" value="SnoaL_2"/>
    <property type="match status" value="1"/>
</dbReference>
<evidence type="ECO:0000313" key="6">
    <source>
        <dbReference type="Proteomes" id="UP000255316"/>
    </source>
</evidence>
<organism evidence="4 6">
    <name type="scientific">Legionella cincinnatiensis</name>
    <dbReference type="NCBI Taxonomy" id="28085"/>
    <lineage>
        <taxon>Bacteria</taxon>
        <taxon>Pseudomonadati</taxon>
        <taxon>Pseudomonadota</taxon>
        <taxon>Gammaproteobacteria</taxon>
        <taxon>Legionellales</taxon>
        <taxon>Legionellaceae</taxon>
        <taxon>Legionella</taxon>
    </lineage>
</organism>
<feature type="chain" id="PRO_5016697133" evidence="1">
    <location>
        <begin position="23"/>
        <end position="148"/>
    </location>
</feature>
<evidence type="ECO:0000256" key="1">
    <source>
        <dbReference type="SAM" id="SignalP"/>
    </source>
</evidence>
<gene>
    <name evidence="3" type="ORF">Lcin_0945</name>
    <name evidence="4" type="ORF">NCTC12438_00101</name>
</gene>
<dbReference type="Gene3D" id="3.10.450.50">
    <property type="match status" value="1"/>
</dbReference>
<protein>
    <submittedName>
        <fullName evidence="4">Predicted ester cyclase</fullName>
    </submittedName>
    <submittedName>
        <fullName evidence="3">SnoaL-like domain protein</fullName>
    </submittedName>
</protein>
<sequence length="148" mass="17120">MNKVLLSFIASSLFIQSNFGFAGSLQEENKQVVTRFYQKALNEKNFDAAQEYLGEWYIQHNPLAQDGLEGLKNYINYLKINYPHSHSEIKRIFAEGNFVIVHVHSVLEPNTQGRAIIDVFRLEKNKIYEHWDVIQDIPAESANNNGMF</sequence>
<dbReference type="EMBL" id="UGNX01000001">
    <property type="protein sequence ID" value="STX33530.1"/>
    <property type="molecule type" value="Genomic_DNA"/>
</dbReference>